<evidence type="ECO:0000313" key="5">
    <source>
        <dbReference type="Proteomes" id="UP000799750"/>
    </source>
</evidence>
<dbReference type="InterPro" id="IPR013087">
    <property type="entry name" value="Znf_C2H2_type"/>
</dbReference>
<feature type="region of interest" description="Disordered" evidence="2">
    <location>
        <begin position="1"/>
        <end position="20"/>
    </location>
</feature>
<dbReference type="InterPro" id="IPR027417">
    <property type="entry name" value="P-loop_NTPase"/>
</dbReference>
<dbReference type="InterPro" id="IPR001202">
    <property type="entry name" value="WW_dom"/>
</dbReference>
<dbReference type="SMART" id="SM00355">
    <property type="entry name" value="ZnF_C2H2"/>
    <property type="match status" value="2"/>
</dbReference>
<evidence type="ECO:0000259" key="3">
    <source>
        <dbReference type="PROSITE" id="PS50020"/>
    </source>
</evidence>
<reference evidence="4" key="1">
    <citation type="journal article" date="2020" name="Stud. Mycol.">
        <title>101 Dothideomycetes genomes: a test case for predicting lifestyles and emergence of pathogens.</title>
        <authorList>
            <person name="Haridas S."/>
            <person name="Albert R."/>
            <person name="Binder M."/>
            <person name="Bloem J."/>
            <person name="Labutti K."/>
            <person name="Salamov A."/>
            <person name="Andreopoulos B."/>
            <person name="Baker S."/>
            <person name="Barry K."/>
            <person name="Bills G."/>
            <person name="Bluhm B."/>
            <person name="Cannon C."/>
            <person name="Castanera R."/>
            <person name="Culley D."/>
            <person name="Daum C."/>
            <person name="Ezra D."/>
            <person name="Gonzalez J."/>
            <person name="Henrissat B."/>
            <person name="Kuo A."/>
            <person name="Liang C."/>
            <person name="Lipzen A."/>
            <person name="Lutzoni F."/>
            <person name="Magnuson J."/>
            <person name="Mondo S."/>
            <person name="Nolan M."/>
            <person name="Ohm R."/>
            <person name="Pangilinan J."/>
            <person name="Park H.-J."/>
            <person name="Ramirez L."/>
            <person name="Alfaro M."/>
            <person name="Sun H."/>
            <person name="Tritt A."/>
            <person name="Yoshinaga Y."/>
            <person name="Zwiers L.-H."/>
            <person name="Turgeon B."/>
            <person name="Goodwin S."/>
            <person name="Spatafora J."/>
            <person name="Crous P."/>
            <person name="Grigoriev I."/>
        </authorList>
    </citation>
    <scope>NUCLEOTIDE SEQUENCE</scope>
    <source>
        <strain evidence="4">CBS 269.34</strain>
    </source>
</reference>
<keyword evidence="1" id="KW-0677">Repeat</keyword>
<organism evidence="4 5">
    <name type="scientific">Lophium mytilinum</name>
    <dbReference type="NCBI Taxonomy" id="390894"/>
    <lineage>
        <taxon>Eukaryota</taxon>
        <taxon>Fungi</taxon>
        <taxon>Dikarya</taxon>
        <taxon>Ascomycota</taxon>
        <taxon>Pezizomycotina</taxon>
        <taxon>Dothideomycetes</taxon>
        <taxon>Pleosporomycetidae</taxon>
        <taxon>Mytilinidiales</taxon>
        <taxon>Mytilinidiaceae</taxon>
        <taxon>Lophium</taxon>
    </lineage>
</organism>
<evidence type="ECO:0000313" key="4">
    <source>
        <dbReference type="EMBL" id="KAF2493309.1"/>
    </source>
</evidence>
<dbReference type="EMBL" id="MU004192">
    <property type="protein sequence ID" value="KAF2493309.1"/>
    <property type="molecule type" value="Genomic_DNA"/>
</dbReference>
<dbReference type="Proteomes" id="UP000799750">
    <property type="component" value="Unassembled WGS sequence"/>
</dbReference>
<dbReference type="Gene3D" id="3.40.50.300">
    <property type="entry name" value="P-loop containing nucleotide triphosphate hydrolases"/>
    <property type="match status" value="1"/>
</dbReference>
<feature type="compositionally biased region" description="Polar residues" evidence="2">
    <location>
        <begin position="1206"/>
        <end position="1228"/>
    </location>
</feature>
<dbReference type="SUPFAM" id="SSF52540">
    <property type="entry name" value="P-loop containing nucleoside triphosphate hydrolases"/>
    <property type="match status" value="1"/>
</dbReference>
<dbReference type="Pfam" id="PF24883">
    <property type="entry name" value="NPHP3_N"/>
    <property type="match status" value="1"/>
</dbReference>
<proteinExistence type="predicted"/>
<dbReference type="PROSITE" id="PS50020">
    <property type="entry name" value="WW_DOMAIN_2"/>
    <property type="match status" value="1"/>
</dbReference>
<dbReference type="PROSITE" id="PS01159">
    <property type="entry name" value="WW_DOMAIN_1"/>
    <property type="match status" value="1"/>
</dbReference>
<gene>
    <name evidence="4" type="ORF">BU16DRAFT_563472</name>
</gene>
<name>A0A6A6QMG8_9PEZI</name>
<feature type="domain" description="WW" evidence="3">
    <location>
        <begin position="1153"/>
        <end position="1187"/>
    </location>
</feature>
<sequence>MASSVHSAAPSTSQPSLAPQARRTFQSAFQGFESTVKKSSANDVHVFGTTGLQDVRDAAKDIERQLAARQCLRNMKRIQPLLDGLEKYSKVVEVLCNGTPYLPWIWAPIKLMIQVLAVAYADILEFHCRAYEFFRKPSWKCFFLSSWGRFDNRFKCILESLARHSDLVDREANALSIAEAREWRERAAREAKKRETEMSAAQYRHVLSWLGDRTADQDAQDEQENRLDQLLGSCYPNTAEWILSRLPVKNWLRTQGNKPILWLKGKPGSGKSVLCSKLIQFLRQDGQSSVLFYFCSYANATSKQSTRILKSFAIQVLRRHQNLSSYVYDEYVLTGQTPSTQALTSLLPNLLASIQGPRMIIDGLDECQDSEQKDVLKNILAFSSNVTYESCPILIVSRDVRHINAVLSRKPSLSLNDEATAVDAAIGSFAKQRLLEMQTKFRELNIDTSTMEDFEKRLVDKSKGMFLWVRLVLDILEDDVYNANELRTAIDAFPVGLTELYERIILRIKSFSPQNYDKAVRILEWITFAKRAPKKYEVQDAVALTASNTILSEKTKLPETVLQLCRPLIEDGPDNTIVFVHFTVHEYFLHESSGPFLHTERAEYNLTLSCVTYMLQGINLINGRISEDERTVNVGKGFNGLHLYAVEYWLEHLLCYTQARQVSRQSNPVILDKKVSVLVALHKRYQSRVLGTQSYSHDHEALRLDADDDARLSLLKSQPETFGMARQLLRYRRRPQSESEDGVDGYVATPVKDPTPFSDTLHSYQRRVQLLLRSTTFPGLTPAELTFFKATYGSTAFTCRFPGCVQSTTGFTSDELRLQHERCHTPRLACSDSNCNYGLTFASLKALQRHVRENHKVIAPAIPPSIRRTARTTSSLEDETTRRVVSASNMQATVTGSENWTPFPRILQKPSIINAMSSVTSVASQYSSWTDEHHSSGTNEGILLGTKRDGAFRTSTHEEVAARQSTSAPNVPPPILTDSPNESLEQDPLSMELALLAIEEDPSSKHRRLCLEVYLIVAGWLSVSAASVEAISECTNHQRAIELATEVIMGFPVEGEGQSFSCYDCHVRQHEVCYCRPQFLFESGNSCMKCNRDWADEWIPLKNYQAQLLLLERQNKKRLVMARQESPGPRSQEHEVSLNAPKTIPKSRIQAVPKVPLGWVAQWDDLYCEFYYVQLSTGNSQWDMPPTAAPLAGSTNGLQAEWNFQSRTDQSPNDGLNQIANQISNSPSYAPVPHTAFDPGSEYEMNPTANDLRNAIQYMNLLETEYEAQERASLSDARIVTIALRLLDCANLKSYFQLRTMQLPMDEQQLLADRGVHLLSFGVVLYVASNYRSYHAKSGAGDGSFDRNGNPDNFEVWNLGQLRAVTT</sequence>
<dbReference type="PANTHER" id="PTHR10039">
    <property type="entry name" value="AMELOGENIN"/>
    <property type="match status" value="1"/>
</dbReference>
<evidence type="ECO:0000256" key="1">
    <source>
        <dbReference type="ARBA" id="ARBA00022737"/>
    </source>
</evidence>
<protein>
    <recommendedName>
        <fullName evidence="3">WW domain-containing protein</fullName>
    </recommendedName>
</protein>
<dbReference type="InterPro" id="IPR056884">
    <property type="entry name" value="NPHP3-like_N"/>
</dbReference>
<dbReference type="SUPFAM" id="SSF51045">
    <property type="entry name" value="WW domain"/>
    <property type="match status" value="1"/>
</dbReference>
<keyword evidence="5" id="KW-1185">Reference proteome</keyword>
<dbReference type="InterPro" id="IPR036020">
    <property type="entry name" value="WW_dom_sf"/>
</dbReference>
<dbReference type="OrthoDB" id="7464126at2759"/>
<feature type="region of interest" description="Disordered" evidence="2">
    <location>
        <begin position="1206"/>
        <end position="1231"/>
    </location>
</feature>
<dbReference type="PANTHER" id="PTHR10039:SF14">
    <property type="entry name" value="NACHT DOMAIN-CONTAINING PROTEIN"/>
    <property type="match status" value="1"/>
</dbReference>
<evidence type="ECO:0000256" key="2">
    <source>
        <dbReference type="SAM" id="MobiDB-lite"/>
    </source>
</evidence>
<dbReference type="CDD" id="cd00201">
    <property type="entry name" value="WW"/>
    <property type="match status" value="1"/>
</dbReference>
<accession>A0A6A6QMG8</accession>